<reference evidence="4 5" key="1">
    <citation type="submission" date="2019-02" db="EMBL/GenBank/DDBJ databases">
        <title>Deep-cultivation of Planctomycetes and their phenomic and genomic characterization uncovers novel biology.</title>
        <authorList>
            <person name="Wiegand S."/>
            <person name="Jogler M."/>
            <person name="Boedeker C."/>
            <person name="Pinto D."/>
            <person name="Vollmers J."/>
            <person name="Rivas-Marin E."/>
            <person name="Kohn T."/>
            <person name="Peeters S.H."/>
            <person name="Heuer A."/>
            <person name="Rast P."/>
            <person name="Oberbeckmann S."/>
            <person name="Bunk B."/>
            <person name="Jeske O."/>
            <person name="Meyerdierks A."/>
            <person name="Storesund J.E."/>
            <person name="Kallscheuer N."/>
            <person name="Luecker S."/>
            <person name="Lage O.M."/>
            <person name="Pohl T."/>
            <person name="Merkel B.J."/>
            <person name="Hornburger P."/>
            <person name="Mueller R.-W."/>
            <person name="Bruemmer F."/>
            <person name="Labrenz M."/>
            <person name="Spormann A.M."/>
            <person name="Op den Camp H."/>
            <person name="Overmann J."/>
            <person name="Amann R."/>
            <person name="Jetten M.S.M."/>
            <person name="Mascher T."/>
            <person name="Medema M.H."/>
            <person name="Devos D.P."/>
            <person name="Kaster A.-K."/>
            <person name="Ovreas L."/>
            <person name="Rohde M."/>
            <person name="Galperin M.Y."/>
            <person name="Jogler C."/>
        </authorList>
    </citation>
    <scope>NUCLEOTIDE SEQUENCE [LARGE SCALE GENOMIC DNA]</scope>
    <source>
        <strain evidence="4 5">CA12</strain>
    </source>
</reference>
<dbReference type="InterPro" id="IPR002347">
    <property type="entry name" value="SDR_fam"/>
</dbReference>
<dbReference type="EC" id="1.-.-.-" evidence="4"/>
<dbReference type="Pfam" id="PF00106">
    <property type="entry name" value="adh_short"/>
    <property type="match status" value="1"/>
</dbReference>
<keyword evidence="2 4" id="KW-0560">Oxidoreductase</keyword>
<dbReference type="KEGG" id="acaf:CA12_12640"/>
<dbReference type="Proteomes" id="UP000318741">
    <property type="component" value="Chromosome"/>
</dbReference>
<dbReference type="EMBL" id="CP036265">
    <property type="protein sequence ID" value="QDT15183.1"/>
    <property type="molecule type" value="Genomic_DNA"/>
</dbReference>
<sequence length="288" mass="30301">MPATATDAPIWFVTGCSSGFGRQLCDVVLEHGARLVATARDVSSLSHLPDDESRVLVAPLDVTNRASVDAAVAAAQERFGRIDVLVNNAGYGLFGGIEDTPDAEVRRQFDVNVHGLLDVTRAVLPVLRAQKSGYILNLSSVAGQVARASTGFYAASKFAVEALSEALREEVEPLGIKVTLIEPSGFKTDFHGRSLAAPSAEGADYAQTAAAGRDRVRGMAGNQAGDARKAAELMWQVAQLSDPPFRLPMGEMAVDLIRAKLAAVAADVDRCEPSARSADGDGTLVPLT</sequence>
<evidence type="ECO:0000256" key="3">
    <source>
        <dbReference type="RuleBase" id="RU000363"/>
    </source>
</evidence>
<dbReference type="PANTHER" id="PTHR43976">
    <property type="entry name" value="SHORT CHAIN DEHYDROGENASE"/>
    <property type="match status" value="1"/>
</dbReference>
<evidence type="ECO:0000256" key="2">
    <source>
        <dbReference type="ARBA" id="ARBA00023002"/>
    </source>
</evidence>
<organism evidence="4 5">
    <name type="scientific">Alienimonas californiensis</name>
    <dbReference type="NCBI Taxonomy" id="2527989"/>
    <lineage>
        <taxon>Bacteria</taxon>
        <taxon>Pseudomonadati</taxon>
        <taxon>Planctomycetota</taxon>
        <taxon>Planctomycetia</taxon>
        <taxon>Planctomycetales</taxon>
        <taxon>Planctomycetaceae</taxon>
        <taxon>Alienimonas</taxon>
    </lineage>
</organism>
<dbReference type="OrthoDB" id="9810734at2"/>
<proteinExistence type="inferred from homology"/>
<dbReference type="NCBIfam" id="NF004824">
    <property type="entry name" value="PRK06180.1"/>
    <property type="match status" value="1"/>
</dbReference>
<gene>
    <name evidence="4" type="ORF">CA12_12640</name>
</gene>
<evidence type="ECO:0000313" key="4">
    <source>
        <dbReference type="EMBL" id="QDT15183.1"/>
    </source>
</evidence>
<dbReference type="AlphaFoldDB" id="A0A517P750"/>
<protein>
    <submittedName>
        <fullName evidence="4">Putative oxidoreductase</fullName>
        <ecNumber evidence="4">1.-.-.-</ecNumber>
    </submittedName>
</protein>
<dbReference type="InterPro" id="IPR020904">
    <property type="entry name" value="Sc_DH/Rdtase_CS"/>
</dbReference>
<evidence type="ECO:0000313" key="5">
    <source>
        <dbReference type="Proteomes" id="UP000318741"/>
    </source>
</evidence>
<dbReference type="SUPFAM" id="SSF51735">
    <property type="entry name" value="NAD(P)-binding Rossmann-fold domains"/>
    <property type="match status" value="1"/>
</dbReference>
<comment type="similarity">
    <text evidence="1 3">Belongs to the short-chain dehydrogenases/reductases (SDR) family.</text>
</comment>
<accession>A0A517P750</accession>
<dbReference type="InterPro" id="IPR051911">
    <property type="entry name" value="SDR_oxidoreductase"/>
</dbReference>
<dbReference type="PANTHER" id="PTHR43976:SF16">
    <property type="entry name" value="SHORT-CHAIN DEHYDROGENASE_REDUCTASE FAMILY PROTEIN"/>
    <property type="match status" value="1"/>
</dbReference>
<dbReference type="RefSeq" id="WP_145358002.1">
    <property type="nucleotide sequence ID" value="NZ_CP036265.1"/>
</dbReference>
<keyword evidence="5" id="KW-1185">Reference proteome</keyword>
<dbReference type="PRINTS" id="PR00081">
    <property type="entry name" value="GDHRDH"/>
</dbReference>
<evidence type="ECO:0000256" key="1">
    <source>
        <dbReference type="ARBA" id="ARBA00006484"/>
    </source>
</evidence>
<dbReference type="PRINTS" id="PR00080">
    <property type="entry name" value="SDRFAMILY"/>
</dbReference>
<dbReference type="GO" id="GO:0016491">
    <property type="term" value="F:oxidoreductase activity"/>
    <property type="evidence" value="ECO:0007669"/>
    <property type="project" value="UniProtKB-KW"/>
</dbReference>
<dbReference type="PROSITE" id="PS00061">
    <property type="entry name" value="ADH_SHORT"/>
    <property type="match status" value="1"/>
</dbReference>
<dbReference type="Gene3D" id="3.40.50.720">
    <property type="entry name" value="NAD(P)-binding Rossmann-like Domain"/>
    <property type="match status" value="1"/>
</dbReference>
<dbReference type="CDD" id="cd05374">
    <property type="entry name" value="17beta-HSD-like_SDR_c"/>
    <property type="match status" value="1"/>
</dbReference>
<name>A0A517P750_9PLAN</name>
<dbReference type="InterPro" id="IPR036291">
    <property type="entry name" value="NAD(P)-bd_dom_sf"/>
</dbReference>